<name>M3B6Q5_SPHMS</name>
<keyword evidence="5" id="KW-1185">Reference proteome</keyword>
<reference evidence="4 5" key="1">
    <citation type="journal article" date="2012" name="PLoS Pathog.">
        <title>Diverse lifestyles and strategies of plant pathogenesis encoded in the genomes of eighteen Dothideomycetes fungi.</title>
        <authorList>
            <person name="Ohm R.A."/>
            <person name="Feau N."/>
            <person name="Henrissat B."/>
            <person name="Schoch C.L."/>
            <person name="Horwitz B.A."/>
            <person name="Barry K.W."/>
            <person name="Condon B.J."/>
            <person name="Copeland A.C."/>
            <person name="Dhillon B."/>
            <person name="Glaser F."/>
            <person name="Hesse C.N."/>
            <person name="Kosti I."/>
            <person name="LaButti K."/>
            <person name="Lindquist E.A."/>
            <person name="Lucas S."/>
            <person name="Salamov A.A."/>
            <person name="Bradshaw R.E."/>
            <person name="Ciuffetti L."/>
            <person name="Hamelin R.C."/>
            <person name="Kema G.H.J."/>
            <person name="Lawrence C."/>
            <person name="Scott J.A."/>
            <person name="Spatafora J.W."/>
            <person name="Turgeon B.G."/>
            <person name="de Wit P.J.G.M."/>
            <person name="Zhong S."/>
            <person name="Goodwin S.B."/>
            <person name="Grigoriev I.V."/>
        </authorList>
    </citation>
    <scope>NUCLEOTIDE SEQUENCE [LARGE SCALE GENOMIC DNA]</scope>
    <source>
        <strain evidence="4 5">SO2202</strain>
    </source>
</reference>
<dbReference type="EMBL" id="KB456261">
    <property type="protein sequence ID" value="EMF15477.1"/>
    <property type="molecule type" value="Genomic_DNA"/>
</dbReference>
<dbReference type="GO" id="GO:0008168">
    <property type="term" value="F:methyltransferase activity"/>
    <property type="evidence" value="ECO:0007669"/>
    <property type="project" value="UniProtKB-KW"/>
</dbReference>
<dbReference type="AlphaFoldDB" id="M3B6Q5"/>
<evidence type="ECO:0000313" key="4">
    <source>
        <dbReference type="EMBL" id="EMF15477.1"/>
    </source>
</evidence>
<feature type="domain" description="Methyltransferase" evidence="3">
    <location>
        <begin position="13"/>
        <end position="118"/>
    </location>
</feature>
<feature type="non-terminal residue" evidence="4">
    <location>
        <position position="1"/>
    </location>
</feature>
<dbReference type="GeneID" id="27904703"/>
<dbReference type="OrthoDB" id="6329284at2759"/>
<evidence type="ECO:0000256" key="2">
    <source>
        <dbReference type="ARBA" id="ARBA00022679"/>
    </source>
</evidence>
<dbReference type="InterPro" id="IPR029063">
    <property type="entry name" value="SAM-dependent_MTases_sf"/>
</dbReference>
<dbReference type="OMA" id="GSQWITY"/>
<dbReference type="eggNOG" id="ENOG502RZIN">
    <property type="taxonomic scope" value="Eukaryota"/>
</dbReference>
<dbReference type="GO" id="GO:0032259">
    <property type="term" value="P:methylation"/>
    <property type="evidence" value="ECO:0007669"/>
    <property type="project" value="UniProtKB-KW"/>
</dbReference>
<dbReference type="RefSeq" id="XP_016763598.1">
    <property type="nucleotide sequence ID" value="XM_016907566.2"/>
</dbReference>
<organism evidence="4 5">
    <name type="scientific">Sphaerulina musiva (strain SO2202)</name>
    <name type="common">Poplar stem canker fungus</name>
    <name type="synonym">Septoria musiva</name>
    <dbReference type="NCBI Taxonomy" id="692275"/>
    <lineage>
        <taxon>Eukaryota</taxon>
        <taxon>Fungi</taxon>
        <taxon>Dikarya</taxon>
        <taxon>Ascomycota</taxon>
        <taxon>Pezizomycotina</taxon>
        <taxon>Dothideomycetes</taxon>
        <taxon>Dothideomycetidae</taxon>
        <taxon>Mycosphaerellales</taxon>
        <taxon>Mycosphaerellaceae</taxon>
        <taxon>Sphaerulina</taxon>
    </lineage>
</organism>
<evidence type="ECO:0000256" key="1">
    <source>
        <dbReference type="ARBA" id="ARBA00022603"/>
    </source>
</evidence>
<dbReference type="Gene3D" id="3.40.50.150">
    <property type="entry name" value="Vaccinia Virus protein VP39"/>
    <property type="match status" value="1"/>
</dbReference>
<keyword evidence="2 4" id="KW-0808">Transferase</keyword>
<dbReference type="CDD" id="cd02440">
    <property type="entry name" value="AdoMet_MTases"/>
    <property type="match status" value="1"/>
</dbReference>
<dbReference type="HOGENOM" id="CLU_037990_5_3_1"/>
<gene>
    <name evidence="4" type="ORF">SEPMUDRAFT_15451</name>
</gene>
<evidence type="ECO:0000313" key="5">
    <source>
        <dbReference type="Proteomes" id="UP000016931"/>
    </source>
</evidence>
<dbReference type="SUPFAM" id="SSF53335">
    <property type="entry name" value="S-adenosyl-L-methionine-dependent methyltransferases"/>
    <property type="match status" value="1"/>
</dbReference>
<dbReference type="InterPro" id="IPR041698">
    <property type="entry name" value="Methyltransf_25"/>
</dbReference>
<sequence>VLDLLTPGPGDAILDIGCGDGALTARLASKAPLGTIVGIDSSAAMIEHANTTYSASGVNLVFMQHECSRLDQKPDDMIVWEGAWDWVWSNSTFHWLLRHQDTRATLFEDVHRLLKPGGRVVFECGGAGTVPEAITAFVAAMAFHGVPAETRKQVNPWFFPSAEWTRKALEGAGFEVIVCETHHQPHKVSEHNGSLEGWVRQLGAVFLDAIEPQEGPRRDGVVRWVCDVLNESIERKEDGTRWLSYVKLRVLARK</sequence>
<dbReference type="Proteomes" id="UP000016931">
    <property type="component" value="Unassembled WGS sequence"/>
</dbReference>
<accession>M3B6Q5</accession>
<dbReference type="PANTHER" id="PTHR43861">
    <property type="entry name" value="TRANS-ACONITATE 2-METHYLTRANSFERASE-RELATED"/>
    <property type="match status" value="1"/>
</dbReference>
<proteinExistence type="predicted"/>
<evidence type="ECO:0000259" key="3">
    <source>
        <dbReference type="Pfam" id="PF13649"/>
    </source>
</evidence>
<keyword evidence="1 4" id="KW-0489">Methyltransferase</keyword>
<dbReference type="Pfam" id="PF13649">
    <property type="entry name" value="Methyltransf_25"/>
    <property type="match status" value="1"/>
</dbReference>
<feature type="non-terminal residue" evidence="4">
    <location>
        <position position="254"/>
    </location>
</feature>
<dbReference type="PANTHER" id="PTHR43861:SF1">
    <property type="entry name" value="TRANS-ACONITATE 2-METHYLTRANSFERASE"/>
    <property type="match status" value="1"/>
</dbReference>
<protein>
    <submittedName>
        <fullName evidence="4">S-adenosyl-L-methionine-dependent methyltransferase</fullName>
    </submittedName>
</protein>